<dbReference type="Proteomes" id="UP001597041">
    <property type="component" value="Unassembled WGS sequence"/>
</dbReference>
<evidence type="ECO:0000313" key="4">
    <source>
        <dbReference type="Proteomes" id="UP001597041"/>
    </source>
</evidence>
<feature type="coiled-coil region" evidence="1">
    <location>
        <begin position="313"/>
        <end position="458"/>
    </location>
</feature>
<organism evidence="3 4">
    <name type="scientific">Oceanobacillus locisalsi</name>
    <dbReference type="NCBI Taxonomy" id="546107"/>
    <lineage>
        <taxon>Bacteria</taxon>
        <taxon>Bacillati</taxon>
        <taxon>Bacillota</taxon>
        <taxon>Bacilli</taxon>
        <taxon>Bacillales</taxon>
        <taxon>Bacillaceae</taxon>
        <taxon>Oceanobacillus</taxon>
    </lineage>
</organism>
<dbReference type="SUPFAM" id="SSF52540">
    <property type="entry name" value="P-loop containing nucleoside triphosphate hydrolases"/>
    <property type="match status" value="1"/>
</dbReference>
<dbReference type="EMBL" id="JBHTKK010000001">
    <property type="protein sequence ID" value="MFD1064397.1"/>
    <property type="molecule type" value="Genomic_DNA"/>
</dbReference>
<evidence type="ECO:0000259" key="2">
    <source>
        <dbReference type="Pfam" id="PF13166"/>
    </source>
</evidence>
<dbReference type="InterPro" id="IPR027417">
    <property type="entry name" value="P-loop_NTPase"/>
</dbReference>
<reference evidence="4" key="1">
    <citation type="journal article" date="2019" name="Int. J. Syst. Evol. Microbiol.">
        <title>The Global Catalogue of Microorganisms (GCM) 10K type strain sequencing project: providing services to taxonomists for standard genome sequencing and annotation.</title>
        <authorList>
            <consortium name="The Broad Institute Genomics Platform"/>
            <consortium name="The Broad Institute Genome Sequencing Center for Infectious Disease"/>
            <person name="Wu L."/>
            <person name="Ma J."/>
        </authorList>
    </citation>
    <scope>NUCLEOTIDE SEQUENCE [LARGE SCALE GENOMIC DNA]</scope>
    <source>
        <strain evidence="4">CCUG 56608</strain>
    </source>
</reference>
<proteinExistence type="predicted"/>
<feature type="domain" description="Protein CR006 P-loop" evidence="2">
    <location>
        <begin position="14"/>
        <end position="710"/>
    </location>
</feature>
<keyword evidence="4" id="KW-1185">Reference proteome</keyword>
<dbReference type="Pfam" id="PF13166">
    <property type="entry name" value="AAA_13"/>
    <property type="match status" value="1"/>
</dbReference>
<comment type="caution">
    <text evidence="3">The sequence shown here is derived from an EMBL/GenBank/DDBJ whole genome shotgun (WGS) entry which is preliminary data.</text>
</comment>
<sequence length="724" mass="85235">MKTTIDLSEQGNIFSDSELKNFKNKNFIYGKNGTGKSTLCELIREQKAEDFDVRIFQGFESVIGENEKLNAVVLGEENKKIQKQVDEKTENVLKAASQKNEKQNILDSLIGVEGIKKNQLLHNFEIAKSEFEQKDREISRFYKESATELTKQFNLGRSYNKNHFEMDIPNSGKLSDEEKEELTKISHENEKKQIFARSLPELKLEDYLTSTNEILHKKVKAKIVIPELENSPENQSFAEKGLQIHEKIDYCVFCGGEVTNKRRGELETYFKADEVLYLQERIEKGISKIDTAIEEIEKVELLEQGQFYSKYSVKELNQHLKDKKQEYVDFLLECKNQLEEKNKNLFEGSNLLELELPENFSAIQTDIDDLIKKNNEFTKNIENNKENSKKRLRLHFVAEKCEEAKHERLQGEKLSLEKKRDEAKKILDKEKNQIFAEKEEIEKQITAENLEIKRLQETIKNPEIIVRKINEKISKSGKHNLELKYIESEKHYQILNSNGSTRKINEISTGEKNIISFLYFIESLNSFDLDTGKPKIIIFDDPMSSNDDTMQYLIISEIEKLYKRKNLYEHFILLTHNSHFYLKVTHNRKNRRDKENAYKVDNFIRMSSDGVSTVFMYLENKDEDFKTQYGSLWKELKFLYDHDKKDFMCNTIRRIIETYMVFNGVPGNKNAESKMLFNTNSHFSEVGDLETDTNGYTREQIIDFLKQYFQQNNAEKHFNNYWKK</sequence>
<dbReference type="Gene3D" id="3.40.50.300">
    <property type="entry name" value="P-loop containing nucleotide triphosphate hydrolases"/>
    <property type="match status" value="1"/>
</dbReference>
<evidence type="ECO:0000256" key="1">
    <source>
        <dbReference type="SAM" id="Coils"/>
    </source>
</evidence>
<dbReference type="InterPro" id="IPR026866">
    <property type="entry name" value="CR006_AAA"/>
</dbReference>
<protein>
    <submittedName>
        <fullName evidence="3">AAA family ATPase</fullName>
    </submittedName>
</protein>
<evidence type="ECO:0000313" key="3">
    <source>
        <dbReference type="EMBL" id="MFD1064397.1"/>
    </source>
</evidence>
<dbReference type="RefSeq" id="WP_379589794.1">
    <property type="nucleotide sequence ID" value="NZ_JBHTKK010000001.1"/>
</dbReference>
<gene>
    <name evidence="3" type="ORF">ACFQ19_00015</name>
</gene>
<keyword evidence="1" id="KW-0175">Coiled coil</keyword>
<name>A0ABW3N9R3_9BACI</name>
<accession>A0ABW3N9R3</accession>